<protein>
    <submittedName>
        <fullName evidence="1">Uncharacterized protein</fullName>
    </submittedName>
</protein>
<organism evidence="1 2">
    <name type="scientific">Anopheles dirus</name>
    <dbReference type="NCBI Taxonomy" id="7168"/>
    <lineage>
        <taxon>Eukaryota</taxon>
        <taxon>Metazoa</taxon>
        <taxon>Ecdysozoa</taxon>
        <taxon>Arthropoda</taxon>
        <taxon>Hexapoda</taxon>
        <taxon>Insecta</taxon>
        <taxon>Pterygota</taxon>
        <taxon>Neoptera</taxon>
        <taxon>Endopterygota</taxon>
        <taxon>Diptera</taxon>
        <taxon>Nematocera</taxon>
        <taxon>Culicoidea</taxon>
        <taxon>Culicidae</taxon>
        <taxon>Anophelinae</taxon>
        <taxon>Anopheles</taxon>
    </lineage>
</organism>
<sequence length="290" mass="32671">MHGAPEVVLTLAPAQSAHSKSARITLGQLIRAHPSQVGLQAALHDGENALLVVSPVGCDAPVQPADRSVHRFLHARSRRGRFHHIVQLHHYVRPDRVLDLHAAFRCQHTLATVVRTLEPYALLGDFGQLQQRHHLEATGIGQQRSRPTHELVQTARLFQHVRPGAHSQVVGVAEHYAAVQLEQLLRQYALQRALRSDRHEDRRVDVRVTYAHHTDPRFRHTALCRHAVHQGRRRPPVGCVVRGRHPSVGYFRLHAGGFFADVKQPDGQLRTRGEQGFYCAQRKHAIEPAI</sequence>
<reference evidence="1" key="2">
    <citation type="submission" date="2020-05" db="UniProtKB">
        <authorList>
            <consortium name="EnsemblMetazoa"/>
        </authorList>
    </citation>
    <scope>IDENTIFICATION</scope>
    <source>
        <strain evidence="1">WRAIR2</strain>
    </source>
</reference>
<name>A0A182N6C0_9DIPT</name>
<dbReference type="AlphaFoldDB" id="A0A182N6C0"/>
<dbReference type="VEuPathDB" id="VectorBase:ADIR003192"/>
<evidence type="ECO:0000313" key="2">
    <source>
        <dbReference type="Proteomes" id="UP000075884"/>
    </source>
</evidence>
<accession>A0A182N6C0</accession>
<keyword evidence="2" id="KW-1185">Reference proteome</keyword>
<proteinExistence type="predicted"/>
<reference evidence="2" key="1">
    <citation type="submission" date="2013-03" db="EMBL/GenBank/DDBJ databases">
        <title>The Genome Sequence of Anopheles dirus WRAIR2.</title>
        <authorList>
            <consortium name="The Broad Institute Genomics Platform"/>
            <person name="Neafsey D.E."/>
            <person name="Walton C."/>
            <person name="Walker B."/>
            <person name="Young S.K."/>
            <person name="Zeng Q."/>
            <person name="Gargeya S."/>
            <person name="Fitzgerald M."/>
            <person name="Haas B."/>
            <person name="Abouelleil A."/>
            <person name="Allen A.W."/>
            <person name="Alvarado L."/>
            <person name="Arachchi H.M."/>
            <person name="Berlin A.M."/>
            <person name="Chapman S.B."/>
            <person name="Gainer-Dewar J."/>
            <person name="Goldberg J."/>
            <person name="Griggs A."/>
            <person name="Gujja S."/>
            <person name="Hansen M."/>
            <person name="Howarth C."/>
            <person name="Imamovic A."/>
            <person name="Ireland A."/>
            <person name="Larimer J."/>
            <person name="McCowan C."/>
            <person name="Murphy C."/>
            <person name="Pearson M."/>
            <person name="Poon T.W."/>
            <person name="Priest M."/>
            <person name="Roberts A."/>
            <person name="Saif S."/>
            <person name="Shea T."/>
            <person name="Sisk P."/>
            <person name="Sykes S."/>
            <person name="Wortman J."/>
            <person name="Nusbaum C."/>
            <person name="Birren B."/>
        </authorList>
    </citation>
    <scope>NUCLEOTIDE SEQUENCE [LARGE SCALE GENOMIC DNA]</scope>
    <source>
        <strain evidence="2">WRAIR2</strain>
    </source>
</reference>
<dbReference type="Proteomes" id="UP000075884">
    <property type="component" value="Unassembled WGS sequence"/>
</dbReference>
<dbReference type="STRING" id="7168.A0A182N6C0"/>
<dbReference type="EnsemblMetazoa" id="ADIR003192-RA">
    <property type="protein sequence ID" value="ADIR003192-PA"/>
    <property type="gene ID" value="ADIR003192"/>
</dbReference>
<evidence type="ECO:0000313" key="1">
    <source>
        <dbReference type="EnsemblMetazoa" id="ADIR003192-PA"/>
    </source>
</evidence>